<gene>
    <name evidence="1" type="ORF">GCM10007380_35370</name>
</gene>
<protein>
    <recommendedName>
        <fullName evidence="3">Spore coat protein GerQ</fullName>
    </recommendedName>
</protein>
<name>A0A8J3AQE5_9BACI</name>
<reference evidence="2" key="1">
    <citation type="journal article" date="2019" name="Int. J. Syst. Evol. Microbiol.">
        <title>The Global Catalogue of Microorganisms (GCM) 10K type strain sequencing project: providing services to taxonomists for standard genome sequencing and annotation.</title>
        <authorList>
            <consortium name="The Broad Institute Genomics Platform"/>
            <consortium name="The Broad Institute Genome Sequencing Center for Infectious Disease"/>
            <person name="Wu L."/>
            <person name="Ma J."/>
        </authorList>
    </citation>
    <scope>NUCLEOTIDE SEQUENCE [LARGE SCALE GENOMIC DNA]</scope>
    <source>
        <strain evidence="2">CGMCC 1.14993</strain>
    </source>
</reference>
<dbReference type="EMBL" id="BMHB01000002">
    <property type="protein sequence ID" value="GGI16920.1"/>
    <property type="molecule type" value="Genomic_DNA"/>
</dbReference>
<dbReference type="Pfam" id="PF09671">
    <property type="entry name" value="Spore_GerQ"/>
    <property type="match status" value="1"/>
</dbReference>
<accession>A0A8J3AQE5</accession>
<evidence type="ECO:0008006" key="3">
    <source>
        <dbReference type="Google" id="ProtNLM"/>
    </source>
</evidence>
<sequence length="128" mass="14382">MSNPFEYYQNIYRATQPAPQQGQQTGQGQGFAAPSGGMITQQGQVVSSPAMFEQSYVENILRHNRGKIATVYMTFTGNQQQVFVGYVMGAGRDHIVLRDVNSNKTFILLTIYLDYVTFDEQIGLPYEL</sequence>
<dbReference type="RefSeq" id="WP_235821526.1">
    <property type="nucleotide sequence ID" value="NZ_BMHB01000002.1"/>
</dbReference>
<keyword evidence="2" id="KW-1185">Reference proteome</keyword>
<proteinExistence type="predicted"/>
<comment type="caution">
    <text evidence="1">The sequence shown here is derived from an EMBL/GenBank/DDBJ whole genome shotgun (WGS) entry which is preliminary data.</text>
</comment>
<organism evidence="1 2">
    <name type="scientific">Gottfriedia solisilvae</name>
    <dbReference type="NCBI Taxonomy" id="1516104"/>
    <lineage>
        <taxon>Bacteria</taxon>
        <taxon>Bacillati</taxon>
        <taxon>Bacillota</taxon>
        <taxon>Bacilli</taxon>
        <taxon>Bacillales</taxon>
        <taxon>Bacillaceae</taxon>
        <taxon>Gottfriedia</taxon>
    </lineage>
</organism>
<dbReference type="AlphaFoldDB" id="A0A8J3AQE5"/>
<dbReference type="NCBIfam" id="TIGR02728">
    <property type="entry name" value="spore_gerQ"/>
    <property type="match status" value="1"/>
</dbReference>
<dbReference type="Proteomes" id="UP000626244">
    <property type="component" value="Unassembled WGS sequence"/>
</dbReference>
<evidence type="ECO:0000313" key="1">
    <source>
        <dbReference type="EMBL" id="GGI16920.1"/>
    </source>
</evidence>
<evidence type="ECO:0000313" key="2">
    <source>
        <dbReference type="Proteomes" id="UP000626244"/>
    </source>
</evidence>
<dbReference type="InterPro" id="IPR014099">
    <property type="entry name" value="Spore_coat_GerQ"/>
</dbReference>